<dbReference type="Pfam" id="PF25794">
    <property type="entry name" value="SACS"/>
    <property type="match status" value="1"/>
</dbReference>
<feature type="region of interest" description="Disordered" evidence="1">
    <location>
        <begin position="1473"/>
        <end position="1492"/>
    </location>
</feature>
<organism evidence="3 4">
    <name type="scientific">Rhizoctonia solani</name>
    <dbReference type="NCBI Taxonomy" id="456999"/>
    <lineage>
        <taxon>Eukaryota</taxon>
        <taxon>Fungi</taxon>
        <taxon>Dikarya</taxon>
        <taxon>Basidiomycota</taxon>
        <taxon>Agaricomycotina</taxon>
        <taxon>Agaricomycetes</taxon>
        <taxon>Cantharellales</taxon>
        <taxon>Ceratobasidiaceae</taxon>
        <taxon>Rhizoctonia</taxon>
    </lineage>
</organism>
<dbReference type="InterPro" id="IPR036890">
    <property type="entry name" value="HATPase_C_sf"/>
</dbReference>
<name>A0A8H7LRG0_9AGAM</name>
<evidence type="ECO:0000259" key="2">
    <source>
        <dbReference type="Pfam" id="PF25794"/>
    </source>
</evidence>
<gene>
    <name evidence="3" type="ORF">RHS04_00788</name>
</gene>
<reference evidence="3" key="1">
    <citation type="submission" date="2020-09" db="EMBL/GenBank/DDBJ databases">
        <title>Comparative genome analyses of four rice-infecting Rhizoctonia solani isolates reveal extensive enrichment of homogalacturonan modification genes.</title>
        <authorList>
            <person name="Lee D.-Y."/>
            <person name="Jeon J."/>
            <person name="Kim K.-T."/>
            <person name="Cheong K."/>
            <person name="Song H."/>
            <person name="Choi G."/>
            <person name="Ko J."/>
            <person name="Opiyo S.O."/>
            <person name="Zuo S."/>
            <person name="Madhav S."/>
            <person name="Lee Y.-H."/>
            <person name="Wang G.-L."/>
        </authorList>
    </citation>
    <scope>NUCLEOTIDE SEQUENCE</scope>
    <source>
        <strain evidence="3">AG1-IA YN-7</strain>
    </source>
</reference>
<feature type="region of interest" description="Disordered" evidence="1">
    <location>
        <begin position="1731"/>
        <end position="1832"/>
    </location>
</feature>
<dbReference type="InterPro" id="IPR058210">
    <property type="entry name" value="SACS/Nov_dom"/>
</dbReference>
<dbReference type="PANTHER" id="PTHR47839">
    <property type="entry name" value="DOMAIN PROTEIN, PUTATIVE (AFU_ORTHOLOGUE AFUA_6G04830)-RELATED"/>
    <property type="match status" value="1"/>
</dbReference>
<dbReference type="InterPro" id="IPR022155">
    <property type="entry name" value="DUF3684"/>
</dbReference>
<dbReference type="EMBL" id="JACYCC010000024">
    <property type="protein sequence ID" value="KAF8685080.1"/>
    <property type="molecule type" value="Genomic_DNA"/>
</dbReference>
<dbReference type="Pfam" id="PF12449">
    <property type="entry name" value="DUF3684"/>
    <property type="match status" value="1"/>
</dbReference>
<feature type="domain" description="Sacsin/Nov" evidence="2">
    <location>
        <begin position="279"/>
        <end position="429"/>
    </location>
</feature>
<dbReference type="Proteomes" id="UP000650582">
    <property type="component" value="Unassembled WGS sequence"/>
</dbReference>
<proteinExistence type="predicted"/>
<sequence length="2021" mass="224242">MSDRYIAARKPHLLATHVPIYSASRERAKGRAEHQTCARCCLFRPENRKGRAQRHVSLEQLCGDRAVHLPPRPESLFVLFPTRALASRTSAQHGAVYGLGWLPGADRTWGSHIATTGAAALSTGTPHARQNAPRTGNELLFSFYFLDIPGEATLVVRLVAVIEEDDRSWTGNGRLLSSLCGSQSFALAIAKLDSDYSWAVVLYPQFFHFLCPSWNIVPFVDLNRMPTRANFVTVVNLASQIAVTTLTRLDNTSPFMATGKDALWQQGRDETVEVNQRALIDKVLARYSGEFTVFRELLQNADDAHATAAEIRFDTKQHLAQQEQGAQAGIVPTDETSTGHLRKPKLPDLKKVNVDQWTFRNNGTPFRNEDWNRLKKIGKYLQVDFENDWTYILLVAEGNPDEQKIGAFGVGFYSLFSVTEEPFVKSGTEWMGFYWRNGGDQLFARRGDLPAESTNSEWTSFEMPLRESAPLPGLPVDIARFLATSLTFMTHLRSVSMFFDGRCLVKVEKEVGSPRKLVIPRGLKLTSPGGMMNATGMSSTSLYMKATVLRWVYNTGTDKKPIPSDKAAKPAPATSFFSSLFSSFSSAPTLTPAPTPAPLPEPEKDPLEALESTVQLSIFAAEISVRLDNRMNTELERATKKKPPSTSTYQLIYTGKDEYDASKKEDEKEFKDTGSVFQGLRADLDGTGHAHVFIGHATAQTTGIGGHVAARFIPTVERESIDLVDRNVSIWNKELLYVGGLLARAVYEIELSNIAELWTGAMSSSTSDKDDEGDKTLRTWLQSRCLHVLQFFTFHPTTPSSVVAEHFRSAFFTSGAMANHIFPIISTLGVRSAKDVRVYNAAFTGFLKNTPMLPPEIAREGRLMLASLRERGMCTDVTFQDVLDELKARILDEQEAVALLKWRMGLDAELTRTHARELREVFLGAAVFCIKEEGKQDKVVPLASIRTFINPRTSVIPLDSPLPEHTLPFVISKQLGNADFKGLFGWTELGVPDWITYLVNPTARKETGVDITVDAVFAERVLGVIARAWPSINATQQQDICTKLSDVPCVPTRAGLKIPSEAYFSNAHVFPDLPIVVMPKGTAVKGTLEKVLVSLGVRRHVDLQIVFSRMIHTGDWSTADLIKYLVAVRDTLSSLETDRLKQTSAFMREGGDGDGKPTRYLAKDLYEPIDTLRDLGLPILFWSPTVKWKSGSEEAKFMFELGLKRFPPLETILTLAGATEIDKRTAALKYFMDNHSTRYTSYQAHIFKHLSFVPAIKPDGTSFLSNPAVVYSNPECAVMGFNVVDPTLDKEAVVKLQVASNPPTRALLTTLLGTPPRDQALSRKYYEYLASRIADFTPAELDRMADTAFIPAAKTTVAPNGNVTATQQMFKPTQVYFGSTGSRDSIHSTLFTFVDFGPKAATFLRAVGVKDEPTTQEVCAIIMQNPKSFKDAVGGYERYLTELKRIGAQISAFPSSMRKQMARSPMLVGTRRIAKASTRNPKERRGSDASDDEGEVEIHFELLRAEEILIIDDAHSNSLFGHEIWGAPQEDVIEQLYEGLGSKRLSALVYEEYRSVPSQNKTNKRAQDTRALVLERLPLFLHEHTHMKCLIKPEWLSQEGNFQVIMVNKLQLTRHLSHGRGFSATQEASAAAKREGARGVVTLWLAENSQTDLYEVANSLCNVLFPRHKINDSLLFMTILSTDLRALKRRGYNVDRILNQQKVERARAEAARLQLERERKEAREAEVRAASVAAAGVANPTSPPSIPEKGSLVHQPTPVPIAAGLPPKGNQRQSIMGTFNNFRNKITGGAGGGDRNSMHETKSLLGPPEGSGPSSALTPRAPSPSGQVTSQDSIENNVRMAIAACRPESQSLLRNRQQMTMVKESLDEGYCDISGSADDFALAGEVAGYRVYIARDVSDPGLLAAQKFDSMTRFGNLVVTPLRSLYKLPPSSVHIFYDTKGGLIAFNRNGSLFLNLRYYEGWHDELVKGGSLHKALISWYFTLAHEIAHNLVQPHNAEHEYYFSSLAELHMPEFSAMLSRS</sequence>
<evidence type="ECO:0000313" key="4">
    <source>
        <dbReference type="Proteomes" id="UP000650582"/>
    </source>
</evidence>
<dbReference type="SUPFAM" id="SSF55874">
    <property type="entry name" value="ATPase domain of HSP90 chaperone/DNA topoisomerase II/histidine kinase"/>
    <property type="match status" value="1"/>
</dbReference>
<dbReference type="PANTHER" id="PTHR47839:SF1">
    <property type="entry name" value="DOMAIN PROTEIN, PUTATIVE (AFU_ORTHOLOGUE AFUA_6G04830)-RELATED"/>
    <property type="match status" value="1"/>
</dbReference>
<comment type="caution">
    <text evidence="3">The sequence shown here is derived from an EMBL/GenBank/DDBJ whole genome shotgun (WGS) entry which is preliminary data.</text>
</comment>
<evidence type="ECO:0000256" key="1">
    <source>
        <dbReference type="SAM" id="MobiDB-lite"/>
    </source>
</evidence>
<evidence type="ECO:0000313" key="3">
    <source>
        <dbReference type="EMBL" id="KAF8685080.1"/>
    </source>
</evidence>
<accession>A0A8H7LRG0</accession>
<feature type="compositionally biased region" description="Polar residues" evidence="1">
    <location>
        <begin position="1770"/>
        <end position="1784"/>
    </location>
</feature>
<protein>
    <recommendedName>
        <fullName evidence="2">Sacsin/Nov domain-containing protein</fullName>
    </recommendedName>
</protein>
<dbReference type="Gene3D" id="3.30.565.10">
    <property type="entry name" value="Histidine kinase-like ATPase, C-terminal domain"/>
    <property type="match status" value="1"/>
</dbReference>